<dbReference type="InterPro" id="IPR019776">
    <property type="entry name" value="Flagellar_basal_body_rod_CS"/>
</dbReference>
<dbReference type="OrthoDB" id="7181295at2"/>
<feature type="domain" description="Flagellar basal body rod protein N-terminal" evidence="7">
    <location>
        <begin position="8"/>
        <end position="36"/>
    </location>
</feature>
<dbReference type="InterPro" id="IPR001444">
    <property type="entry name" value="Flag_bb_rod_N"/>
</dbReference>
<sequence>MSISMTLANALSGLTATGRMAQTVASNIANANTDGYGRREVALSSQVIGKGGAGVQVDGVTRIVDRGILADRRLADAERGAQQAGAEALERVEQLVGAPGDASSIAGRIAALEQALATASADPASTLRLNAVSDRLGEVASTLNRASDGLAEMRARADDDIAAQVTTLNEALARVEVLNDDIARARYTGLDESGLKDQRQVVIDKIAGIVPIRLLSRDNGSVAVISQAGQVLLDDRAAQIGFSPVGLVTADMSLAGGTLSGLSINGKPVASADGVGKLVGGALGASFQLRDETLPGVQAQLDEVAQDLILRLSDPAADPTIPAGGAGLLTDNGSPLDPLDVTGLSGRIAVNAAVDRTAGGDVTLLRDGLNAAAAGPVGEARQIDAWIGALAAKRTPPAGGLAASAAGLATRVSTSTGSARVDAEEQLGFATARWETMREAELISGVDSDREMQMLLRIEQAYAANARVMTAADSMIRQLMEI</sequence>
<evidence type="ECO:0000256" key="2">
    <source>
        <dbReference type="ARBA" id="ARBA00004613"/>
    </source>
</evidence>
<dbReference type="EMBL" id="QJTE01000002">
    <property type="protein sequence ID" value="PYE84607.1"/>
    <property type="molecule type" value="Genomic_DNA"/>
</dbReference>
<evidence type="ECO:0000256" key="1">
    <source>
        <dbReference type="ARBA" id="ARBA00004117"/>
    </source>
</evidence>
<dbReference type="InterPro" id="IPR053927">
    <property type="entry name" value="FlgK_helical"/>
</dbReference>
<keyword evidence="6" id="KW-0975">Bacterial flagellum</keyword>
<name>A0A318SXP7_9RHOB</name>
<dbReference type="InterPro" id="IPR002371">
    <property type="entry name" value="FlgK"/>
</dbReference>
<dbReference type="NCBIfam" id="TIGR02492">
    <property type="entry name" value="flgK_ends"/>
    <property type="match status" value="1"/>
</dbReference>
<evidence type="ECO:0000256" key="4">
    <source>
        <dbReference type="ARBA" id="ARBA00016244"/>
    </source>
</evidence>
<dbReference type="Pfam" id="PF00460">
    <property type="entry name" value="Flg_bb_rod"/>
    <property type="match status" value="1"/>
</dbReference>
<dbReference type="GO" id="GO:0009424">
    <property type="term" value="C:bacterial-type flagellum hook"/>
    <property type="evidence" value="ECO:0007669"/>
    <property type="project" value="InterPro"/>
</dbReference>
<keyword evidence="5" id="KW-0964">Secreted</keyword>
<accession>A0A318SXP7</accession>
<dbReference type="GO" id="GO:0009425">
    <property type="term" value="C:bacterial-type flagellum basal body"/>
    <property type="evidence" value="ECO:0007669"/>
    <property type="project" value="UniProtKB-SubCell"/>
</dbReference>
<comment type="subcellular location">
    <subcellularLocation>
        <location evidence="1">Bacterial flagellum basal body</location>
    </subcellularLocation>
    <subcellularLocation>
        <location evidence="2">Secreted</location>
    </subcellularLocation>
</comment>
<proteinExistence type="inferred from homology"/>
<reference evidence="10 11" key="1">
    <citation type="submission" date="2018-06" db="EMBL/GenBank/DDBJ databases">
        <title>Genomic Encyclopedia of Type Strains, Phase III (KMG-III): the genomes of soil and plant-associated and newly described type strains.</title>
        <authorList>
            <person name="Whitman W."/>
        </authorList>
    </citation>
    <scope>NUCLEOTIDE SEQUENCE [LARGE SCALE GENOMIC DNA]</scope>
    <source>
        <strain evidence="10 11">CECT 9025</strain>
    </source>
</reference>
<evidence type="ECO:0000259" key="8">
    <source>
        <dbReference type="Pfam" id="PF06429"/>
    </source>
</evidence>
<dbReference type="GO" id="GO:0005576">
    <property type="term" value="C:extracellular region"/>
    <property type="evidence" value="ECO:0007669"/>
    <property type="project" value="UniProtKB-SubCell"/>
</dbReference>
<dbReference type="PANTHER" id="PTHR30033">
    <property type="entry name" value="FLAGELLAR HOOK-ASSOCIATED PROTEIN 1"/>
    <property type="match status" value="1"/>
</dbReference>
<evidence type="ECO:0000256" key="3">
    <source>
        <dbReference type="ARBA" id="ARBA00009677"/>
    </source>
</evidence>
<dbReference type="RefSeq" id="WP_110813688.1">
    <property type="nucleotide sequence ID" value="NZ_QJTE01000002.1"/>
</dbReference>
<evidence type="ECO:0000259" key="9">
    <source>
        <dbReference type="Pfam" id="PF22638"/>
    </source>
</evidence>
<organism evidence="10 11">
    <name type="scientific">Pseudoroseicyclus aestuarii</name>
    <dbReference type="NCBI Taxonomy" id="1795041"/>
    <lineage>
        <taxon>Bacteria</taxon>
        <taxon>Pseudomonadati</taxon>
        <taxon>Pseudomonadota</taxon>
        <taxon>Alphaproteobacteria</taxon>
        <taxon>Rhodobacterales</taxon>
        <taxon>Paracoccaceae</taxon>
        <taxon>Pseudoroseicyclus</taxon>
    </lineage>
</organism>
<evidence type="ECO:0000313" key="10">
    <source>
        <dbReference type="EMBL" id="PYE84607.1"/>
    </source>
</evidence>
<evidence type="ECO:0000256" key="6">
    <source>
        <dbReference type="ARBA" id="ARBA00023143"/>
    </source>
</evidence>
<dbReference type="Proteomes" id="UP000248311">
    <property type="component" value="Unassembled WGS sequence"/>
</dbReference>
<keyword evidence="10" id="KW-0969">Cilium</keyword>
<dbReference type="PROSITE" id="PS00588">
    <property type="entry name" value="FLAGELLA_BB_ROD"/>
    <property type="match status" value="1"/>
</dbReference>
<evidence type="ECO:0000256" key="5">
    <source>
        <dbReference type="ARBA" id="ARBA00022525"/>
    </source>
</evidence>
<dbReference type="Pfam" id="PF06429">
    <property type="entry name" value="Flg_bbr_C"/>
    <property type="match status" value="1"/>
</dbReference>
<gene>
    <name evidence="10" type="ORF">DFP88_102408</name>
</gene>
<keyword evidence="10" id="KW-0282">Flagellum</keyword>
<protein>
    <recommendedName>
        <fullName evidence="4">Flagellar hook-associated protein 1</fullName>
    </recommendedName>
</protein>
<comment type="caution">
    <text evidence="10">The sequence shown here is derived from an EMBL/GenBank/DDBJ whole genome shotgun (WGS) entry which is preliminary data.</text>
</comment>
<dbReference type="GO" id="GO:0044780">
    <property type="term" value="P:bacterial-type flagellum assembly"/>
    <property type="evidence" value="ECO:0007669"/>
    <property type="project" value="InterPro"/>
</dbReference>
<dbReference type="PANTHER" id="PTHR30033:SF1">
    <property type="entry name" value="FLAGELLAR HOOK-ASSOCIATED PROTEIN 1"/>
    <property type="match status" value="1"/>
</dbReference>
<dbReference type="GO" id="GO:0005198">
    <property type="term" value="F:structural molecule activity"/>
    <property type="evidence" value="ECO:0007669"/>
    <property type="project" value="InterPro"/>
</dbReference>
<keyword evidence="11" id="KW-1185">Reference proteome</keyword>
<dbReference type="SUPFAM" id="SSF64518">
    <property type="entry name" value="Phase 1 flagellin"/>
    <property type="match status" value="1"/>
</dbReference>
<feature type="domain" description="Flagellar basal-body/hook protein C-terminal" evidence="8">
    <location>
        <begin position="444"/>
        <end position="481"/>
    </location>
</feature>
<comment type="similarity">
    <text evidence="3">Belongs to the flagella basal body rod proteins family.</text>
</comment>
<evidence type="ECO:0000313" key="11">
    <source>
        <dbReference type="Proteomes" id="UP000248311"/>
    </source>
</evidence>
<dbReference type="AlphaFoldDB" id="A0A318SXP7"/>
<dbReference type="Pfam" id="PF22638">
    <property type="entry name" value="FlgK_D1"/>
    <property type="match status" value="1"/>
</dbReference>
<dbReference type="InterPro" id="IPR010930">
    <property type="entry name" value="Flg_bb/hook_C_dom"/>
</dbReference>
<keyword evidence="10" id="KW-0966">Cell projection</keyword>
<feature type="domain" description="Flagellar hook-associated protein FlgK helical" evidence="9">
    <location>
        <begin position="89"/>
        <end position="309"/>
    </location>
</feature>
<evidence type="ECO:0000259" key="7">
    <source>
        <dbReference type="Pfam" id="PF00460"/>
    </source>
</evidence>